<dbReference type="GO" id="GO:0005634">
    <property type="term" value="C:nucleus"/>
    <property type="evidence" value="ECO:0007669"/>
    <property type="project" value="UniProtKB-SubCell"/>
</dbReference>
<dbReference type="SUPFAM" id="SSF82704">
    <property type="entry name" value="AlbA-like"/>
    <property type="match status" value="1"/>
</dbReference>
<dbReference type="AlphaFoldDB" id="A0AAF0WCW8"/>
<dbReference type="Proteomes" id="UP000077755">
    <property type="component" value="Chromosome 1"/>
</dbReference>
<feature type="region of interest" description="Disordered" evidence="4">
    <location>
        <begin position="116"/>
        <end position="151"/>
    </location>
</feature>
<comment type="similarity">
    <text evidence="2">Belongs to the histone-like Alba family.</text>
</comment>
<dbReference type="InterPro" id="IPR002775">
    <property type="entry name" value="DNA/RNA-bd_Alba-like"/>
</dbReference>
<dbReference type="Pfam" id="PF01918">
    <property type="entry name" value="Alba"/>
    <property type="match status" value="1"/>
</dbReference>
<evidence type="ECO:0000256" key="4">
    <source>
        <dbReference type="SAM" id="MobiDB-lite"/>
    </source>
</evidence>
<name>A0AAF0WCW8_DAUCS</name>
<dbReference type="GO" id="GO:0003723">
    <property type="term" value="F:RNA binding"/>
    <property type="evidence" value="ECO:0007669"/>
    <property type="project" value="TreeGrafter"/>
</dbReference>
<accession>A0AAF0WCW8</accession>
<evidence type="ECO:0000256" key="3">
    <source>
        <dbReference type="ARBA" id="ARBA00023242"/>
    </source>
</evidence>
<feature type="compositionally biased region" description="Low complexity" evidence="4">
    <location>
        <begin position="136"/>
        <end position="145"/>
    </location>
</feature>
<evidence type="ECO:0000256" key="1">
    <source>
        <dbReference type="ARBA" id="ARBA00004123"/>
    </source>
</evidence>
<dbReference type="Gene3D" id="3.30.110.20">
    <property type="entry name" value="Alba-like domain"/>
    <property type="match status" value="1"/>
</dbReference>
<reference evidence="6" key="2">
    <citation type="submission" date="2022-03" db="EMBL/GenBank/DDBJ databases">
        <title>Draft title - Genomic analysis of global carrot germplasm unveils the trajectory of domestication and the origin of high carotenoid orange carrot.</title>
        <authorList>
            <person name="Iorizzo M."/>
            <person name="Ellison S."/>
            <person name="Senalik D."/>
            <person name="Macko-Podgorni A."/>
            <person name="Grzebelus D."/>
            <person name="Bostan H."/>
            <person name="Rolling W."/>
            <person name="Curaba J."/>
            <person name="Simon P."/>
        </authorList>
    </citation>
    <scope>NUCLEOTIDE SEQUENCE</scope>
    <source>
        <tissue evidence="6">Leaf</tissue>
    </source>
</reference>
<dbReference type="InterPro" id="IPR036882">
    <property type="entry name" value="Alba-like_dom_sf"/>
</dbReference>
<keyword evidence="7" id="KW-1185">Reference proteome</keyword>
<dbReference type="EMBL" id="CP093343">
    <property type="protein sequence ID" value="WOG85938.1"/>
    <property type="molecule type" value="Genomic_DNA"/>
</dbReference>
<proteinExistence type="inferred from homology"/>
<keyword evidence="3" id="KW-0539">Nucleus</keyword>
<protein>
    <recommendedName>
        <fullName evidence="5">DNA/RNA-binding protein Alba-like domain-containing protein</fullName>
    </recommendedName>
</protein>
<evidence type="ECO:0000313" key="6">
    <source>
        <dbReference type="EMBL" id="WOG85938.1"/>
    </source>
</evidence>
<sequence length="295" mass="32815">MEKYQKVQKPRPETPYNENEMRITSMGLVGNYVNYAASLFQERHGRKIVIKGMGQAISKTVAIAEILKRRIPELHQDTAIDSVSLVDVWEPIEEGLLPVETSRRVSAISITLSTEELSKDSPGYQAPTHVEQSRPRQNYQQQRFHQQPREARTGYNVAGEDAYGHGRVRGRGRGRGWNRGGYNNYDGNYRGNYQGGYQGNYQGGYHGNYQGGYQGNYPGVYPGYPGSYQGNYPGGYQGNYQENGGYSNRSQGGARGPRFSSYGYRVPCIISGLLTGTGYGRGRGRGGGRGRSHNI</sequence>
<evidence type="ECO:0000313" key="7">
    <source>
        <dbReference type="Proteomes" id="UP000077755"/>
    </source>
</evidence>
<comment type="subcellular location">
    <subcellularLocation>
        <location evidence="1">Nucleus</location>
    </subcellularLocation>
</comment>
<feature type="domain" description="DNA/RNA-binding protein Alba-like" evidence="5">
    <location>
        <begin position="19"/>
        <end position="82"/>
    </location>
</feature>
<evidence type="ECO:0000256" key="2">
    <source>
        <dbReference type="ARBA" id="ARBA00008018"/>
    </source>
</evidence>
<dbReference type="InterPro" id="IPR051958">
    <property type="entry name" value="Alba-like_NAB"/>
</dbReference>
<organism evidence="6 7">
    <name type="scientific">Daucus carota subsp. sativus</name>
    <name type="common">Carrot</name>
    <dbReference type="NCBI Taxonomy" id="79200"/>
    <lineage>
        <taxon>Eukaryota</taxon>
        <taxon>Viridiplantae</taxon>
        <taxon>Streptophyta</taxon>
        <taxon>Embryophyta</taxon>
        <taxon>Tracheophyta</taxon>
        <taxon>Spermatophyta</taxon>
        <taxon>Magnoliopsida</taxon>
        <taxon>eudicotyledons</taxon>
        <taxon>Gunneridae</taxon>
        <taxon>Pentapetalae</taxon>
        <taxon>asterids</taxon>
        <taxon>campanulids</taxon>
        <taxon>Apiales</taxon>
        <taxon>Apiaceae</taxon>
        <taxon>Apioideae</taxon>
        <taxon>Scandiceae</taxon>
        <taxon>Daucinae</taxon>
        <taxon>Daucus</taxon>
        <taxon>Daucus sect. Daucus</taxon>
    </lineage>
</organism>
<evidence type="ECO:0000259" key="5">
    <source>
        <dbReference type="Pfam" id="PF01918"/>
    </source>
</evidence>
<dbReference type="PANTHER" id="PTHR13516:SF3">
    <property type="entry name" value="ALBA DNA_RNA-BINDING PROTEIN"/>
    <property type="match status" value="1"/>
</dbReference>
<gene>
    <name evidence="6" type="ORF">DCAR_0105131</name>
</gene>
<dbReference type="PANTHER" id="PTHR13516">
    <property type="entry name" value="RIBONUCLEASE P SUBUNIT P25"/>
    <property type="match status" value="1"/>
</dbReference>
<reference evidence="6" key="1">
    <citation type="journal article" date="2016" name="Nat. Genet.">
        <title>A high-quality carrot genome assembly provides new insights into carotenoid accumulation and asterid genome evolution.</title>
        <authorList>
            <person name="Iorizzo M."/>
            <person name="Ellison S."/>
            <person name="Senalik D."/>
            <person name="Zeng P."/>
            <person name="Satapoomin P."/>
            <person name="Huang J."/>
            <person name="Bowman M."/>
            <person name="Iovene M."/>
            <person name="Sanseverino W."/>
            <person name="Cavagnaro P."/>
            <person name="Yildiz M."/>
            <person name="Macko-Podgorni A."/>
            <person name="Moranska E."/>
            <person name="Grzebelus E."/>
            <person name="Grzebelus D."/>
            <person name="Ashrafi H."/>
            <person name="Zheng Z."/>
            <person name="Cheng S."/>
            <person name="Spooner D."/>
            <person name="Van Deynze A."/>
            <person name="Simon P."/>
        </authorList>
    </citation>
    <scope>NUCLEOTIDE SEQUENCE</scope>
    <source>
        <tissue evidence="6">Leaf</tissue>
    </source>
</reference>